<keyword evidence="2" id="KW-1185">Reference proteome</keyword>
<proteinExistence type="predicted"/>
<evidence type="ECO:0000313" key="2">
    <source>
        <dbReference type="Proteomes" id="UP000471147"/>
    </source>
</evidence>
<name>A0A6I4M1H4_9SPHN</name>
<comment type="caution">
    <text evidence="1">The sequence shown here is derived from an EMBL/GenBank/DDBJ whole genome shotgun (WGS) entry which is preliminary data.</text>
</comment>
<protein>
    <submittedName>
        <fullName evidence="1">Uncharacterized protein</fullName>
    </submittedName>
</protein>
<gene>
    <name evidence="1" type="ORF">EUU23_10370</name>
</gene>
<reference evidence="1 2" key="1">
    <citation type="submission" date="2019-01" db="EMBL/GenBank/DDBJ databases">
        <title>Sphingorhabdus lacus sp.nov., isolated from an oligotrophic freshwater lake.</title>
        <authorList>
            <person name="Park M."/>
        </authorList>
    </citation>
    <scope>NUCLEOTIDE SEQUENCE [LARGE SCALE GENOMIC DNA]</scope>
    <source>
        <strain evidence="1 2">IMCC26285</strain>
    </source>
</reference>
<dbReference type="Proteomes" id="UP000471147">
    <property type="component" value="Unassembled WGS sequence"/>
</dbReference>
<organism evidence="1 2">
    <name type="scientific">Sphingorhabdus profundilacus</name>
    <dbReference type="NCBI Taxonomy" id="2509718"/>
    <lineage>
        <taxon>Bacteria</taxon>
        <taxon>Pseudomonadati</taxon>
        <taxon>Pseudomonadota</taxon>
        <taxon>Alphaproteobacteria</taxon>
        <taxon>Sphingomonadales</taxon>
        <taxon>Sphingomonadaceae</taxon>
        <taxon>Sphingorhabdus</taxon>
    </lineage>
</organism>
<sequence length="86" mass="9945">MDTELLSRLVLTDIDKVTFYKRDEITTDLICCDVVVRDAVWTSQEEIVGWDMLVSHIEGLPGFRHEWYELVAQPALEASEIEAFSR</sequence>
<dbReference type="OrthoDB" id="7508649at2"/>
<dbReference type="EMBL" id="SDWJ01000002">
    <property type="protein sequence ID" value="MVZ98096.1"/>
    <property type="molecule type" value="Genomic_DNA"/>
</dbReference>
<accession>A0A6I4M1H4</accession>
<dbReference type="AlphaFoldDB" id="A0A6I4M1H4"/>
<evidence type="ECO:0000313" key="1">
    <source>
        <dbReference type="EMBL" id="MVZ98096.1"/>
    </source>
</evidence>